<gene>
    <name evidence="7" type="primary">pdxA</name>
    <name evidence="8" type="ORF">C7374_10537</name>
</gene>
<comment type="function">
    <text evidence="7">Catalyzes the NAD(P)-dependent oxidation of 4-(phosphooxy)-L-threonine (HTP) into 2-amino-3-oxo-4-(phosphooxy)butyric acid which spontaneously decarboxylates to form 3-amino-2-oxopropyl phosphate (AHAP).</text>
</comment>
<keyword evidence="5 7" id="KW-0520">NAD</keyword>
<evidence type="ECO:0000256" key="2">
    <source>
        <dbReference type="ARBA" id="ARBA00022723"/>
    </source>
</evidence>
<comment type="miscellaneous">
    <text evidence="7">The active site is located at the dimer interface.</text>
</comment>
<dbReference type="InterPro" id="IPR037510">
    <property type="entry name" value="PdxA"/>
</dbReference>
<comment type="subunit">
    <text evidence="7">Homodimer.</text>
</comment>
<feature type="binding site" evidence="7">
    <location>
        <position position="141"/>
    </location>
    <ligand>
        <name>substrate</name>
    </ligand>
</feature>
<dbReference type="GO" id="GO:0000287">
    <property type="term" value="F:magnesium ion binding"/>
    <property type="evidence" value="ECO:0007669"/>
    <property type="project" value="UniProtKB-UniRule"/>
</dbReference>
<feature type="binding site" evidence="7">
    <location>
        <position position="293"/>
    </location>
    <ligand>
        <name>substrate</name>
    </ligand>
</feature>
<comment type="catalytic activity">
    <reaction evidence="7">
        <text>4-(phosphooxy)-L-threonine + NAD(+) = 3-amino-2-oxopropyl phosphate + CO2 + NADH</text>
        <dbReference type="Rhea" id="RHEA:32275"/>
        <dbReference type="ChEBI" id="CHEBI:16526"/>
        <dbReference type="ChEBI" id="CHEBI:57279"/>
        <dbReference type="ChEBI" id="CHEBI:57540"/>
        <dbReference type="ChEBI" id="CHEBI:57945"/>
        <dbReference type="ChEBI" id="CHEBI:58452"/>
        <dbReference type="EC" id="1.1.1.262"/>
    </reaction>
</comment>
<dbReference type="PANTHER" id="PTHR30004">
    <property type="entry name" value="4-HYDROXYTHREONINE-4-PHOSPHATE DEHYDROGENASE"/>
    <property type="match status" value="1"/>
</dbReference>
<dbReference type="RefSeq" id="WP_111575170.1">
    <property type="nucleotide sequence ID" value="NZ_JBHEEY010000004.1"/>
</dbReference>
<dbReference type="GO" id="GO:0008615">
    <property type="term" value="P:pyridoxine biosynthetic process"/>
    <property type="evidence" value="ECO:0007669"/>
    <property type="project" value="UniProtKB-UniRule"/>
</dbReference>
<evidence type="ECO:0000256" key="4">
    <source>
        <dbReference type="ARBA" id="ARBA00023002"/>
    </source>
</evidence>
<dbReference type="PANTHER" id="PTHR30004:SF6">
    <property type="entry name" value="D-THREONATE 4-PHOSPHATE DEHYDROGENASE"/>
    <property type="match status" value="1"/>
</dbReference>
<dbReference type="InterPro" id="IPR005255">
    <property type="entry name" value="PdxA_fam"/>
</dbReference>
<keyword evidence="7" id="KW-0170">Cobalt</keyword>
<evidence type="ECO:0000256" key="7">
    <source>
        <dbReference type="HAMAP-Rule" id="MF_00536"/>
    </source>
</evidence>
<dbReference type="EMBL" id="QLMK01000005">
    <property type="protein sequence ID" value="RAK28989.1"/>
    <property type="molecule type" value="Genomic_DNA"/>
</dbReference>
<proteinExistence type="inferred from homology"/>
<keyword evidence="6 7" id="KW-0664">Pyridoxine biosynthesis</keyword>
<dbReference type="Pfam" id="PF04166">
    <property type="entry name" value="PdxA"/>
    <property type="match status" value="1"/>
</dbReference>
<feature type="binding site" evidence="7">
    <location>
        <position position="142"/>
    </location>
    <ligand>
        <name>substrate</name>
    </ligand>
</feature>
<comment type="subcellular location">
    <subcellularLocation>
        <location evidence="7">Cytoplasm</location>
    </subcellularLocation>
</comment>
<dbReference type="HAMAP" id="MF_00536">
    <property type="entry name" value="PdxA"/>
    <property type="match status" value="1"/>
</dbReference>
<dbReference type="Gene3D" id="3.40.718.10">
    <property type="entry name" value="Isopropylmalate Dehydrogenase"/>
    <property type="match status" value="1"/>
</dbReference>
<dbReference type="GO" id="GO:0051287">
    <property type="term" value="F:NAD binding"/>
    <property type="evidence" value="ECO:0007669"/>
    <property type="project" value="InterPro"/>
</dbReference>
<dbReference type="AlphaFoldDB" id="A0A364JVM4"/>
<accession>A0A364JVM4</accession>
<evidence type="ECO:0000313" key="9">
    <source>
        <dbReference type="Proteomes" id="UP000249453"/>
    </source>
</evidence>
<comment type="similarity">
    <text evidence="7">Belongs to the PdxA family.</text>
</comment>
<organism evidence="8 9">
    <name type="scientific">Falsochrobactrum ovis</name>
    <dbReference type="NCBI Taxonomy" id="1293442"/>
    <lineage>
        <taxon>Bacteria</taxon>
        <taxon>Pseudomonadati</taxon>
        <taxon>Pseudomonadota</taxon>
        <taxon>Alphaproteobacteria</taxon>
        <taxon>Hyphomicrobiales</taxon>
        <taxon>Brucellaceae</taxon>
        <taxon>Falsochrobactrum</taxon>
    </lineage>
</organism>
<name>A0A364JVM4_9HYPH</name>
<evidence type="ECO:0000313" key="8">
    <source>
        <dbReference type="EMBL" id="RAK28989.1"/>
    </source>
</evidence>
<feature type="binding site" evidence="7">
    <location>
        <position position="284"/>
    </location>
    <ligand>
        <name>substrate</name>
    </ligand>
</feature>
<keyword evidence="7" id="KW-0862">Zinc</keyword>
<feature type="binding site" evidence="7">
    <location>
        <position position="302"/>
    </location>
    <ligand>
        <name>substrate</name>
    </ligand>
</feature>
<reference evidence="8 9" key="1">
    <citation type="submission" date="2018-06" db="EMBL/GenBank/DDBJ databases">
        <title>Genomic Encyclopedia of Type Strains, Phase IV (KMG-IV): sequencing the most valuable type-strain genomes for metagenomic binning, comparative biology and taxonomic classification.</title>
        <authorList>
            <person name="Goeker M."/>
        </authorList>
    </citation>
    <scope>NUCLEOTIDE SEQUENCE [LARGE SCALE GENOMIC DNA]</scope>
    <source>
        <strain evidence="8 9">DSM 26720</strain>
    </source>
</reference>
<keyword evidence="3 7" id="KW-0521">NADP</keyword>
<sequence>MSAQPVQPLAVSIGDPSGVGPDIALQAWLKREALALPPFFLIADPAQLAQRAERLGLEVPIEVIASPSQAVEKFAHYLPVLALSAAHKESPGVPLAENAEGTIEAIERAVFLTLSGEASGVVTCPIAKKPLYDAGFNHPGHTEFLAELASRHVGRGVTPVMMLAGPQLRAVPVTIHIPLAEVPSALSTSGIVEVARITAKDLSARFGIKAPRLAISGLNPHAGEGGAMGKEDDTIIRPAIKELQSEGVNAWGPLPADTMFHAAARKAYDVAICMYHDQALIPAKALAFDETVNVTLGLPFIRTSPDHGTAFDIAGKAIAREDSLVAAIKLARELAQNEMGQLV</sequence>
<comment type="cofactor">
    <cofactor evidence="7">
        <name>Zn(2+)</name>
        <dbReference type="ChEBI" id="CHEBI:29105"/>
    </cofactor>
    <cofactor evidence="7">
        <name>Mg(2+)</name>
        <dbReference type="ChEBI" id="CHEBI:18420"/>
    </cofactor>
    <cofactor evidence="7">
        <name>Co(2+)</name>
        <dbReference type="ChEBI" id="CHEBI:48828"/>
    </cofactor>
    <text evidence="7">Binds 1 divalent metal cation per subunit. Can use ions such as Zn(2+), Mg(2+) or Co(2+).</text>
</comment>
<dbReference type="OrthoDB" id="9801783at2"/>
<dbReference type="NCBIfam" id="NF003699">
    <property type="entry name" value="PRK05312.1"/>
    <property type="match status" value="1"/>
</dbReference>
<evidence type="ECO:0000256" key="3">
    <source>
        <dbReference type="ARBA" id="ARBA00022857"/>
    </source>
</evidence>
<keyword evidence="2 7" id="KW-0479">Metal-binding</keyword>
<dbReference type="GO" id="GO:0005737">
    <property type="term" value="C:cytoplasm"/>
    <property type="evidence" value="ECO:0007669"/>
    <property type="project" value="UniProtKB-SubCell"/>
</dbReference>
<dbReference type="GO" id="GO:0042823">
    <property type="term" value="P:pyridoxal phosphate biosynthetic process"/>
    <property type="evidence" value="ECO:0007669"/>
    <property type="project" value="UniProtKB-UniRule"/>
</dbReference>
<keyword evidence="1 7" id="KW-0963">Cytoplasm</keyword>
<dbReference type="Proteomes" id="UP000249453">
    <property type="component" value="Unassembled WGS sequence"/>
</dbReference>
<dbReference type="GO" id="GO:0050897">
    <property type="term" value="F:cobalt ion binding"/>
    <property type="evidence" value="ECO:0007669"/>
    <property type="project" value="UniProtKB-UniRule"/>
</dbReference>
<comment type="caution">
    <text evidence="8">The sequence shown here is derived from an EMBL/GenBank/DDBJ whole genome shotgun (WGS) entry which is preliminary data.</text>
</comment>
<evidence type="ECO:0000256" key="1">
    <source>
        <dbReference type="ARBA" id="ARBA00022490"/>
    </source>
</evidence>
<evidence type="ECO:0000256" key="5">
    <source>
        <dbReference type="ARBA" id="ARBA00023027"/>
    </source>
</evidence>
<feature type="binding site" evidence="7">
    <location>
        <position position="276"/>
    </location>
    <ligand>
        <name>a divalent metal cation</name>
        <dbReference type="ChEBI" id="CHEBI:60240"/>
        <note>ligand shared between dimeric partners</note>
    </ligand>
</feature>
<dbReference type="SUPFAM" id="SSF53659">
    <property type="entry name" value="Isocitrate/Isopropylmalate dehydrogenase-like"/>
    <property type="match status" value="1"/>
</dbReference>
<dbReference type="GO" id="GO:0050570">
    <property type="term" value="F:4-hydroxythreonine-4-phosphate dehydrogenase activity"/>
    <property type="evidence" value="ECO:0007669"/>
    <property type="project" value="UniProtKB-UniRule"/>
</dbReference>
<comment type="pathway">
    <text evidence="7">Cofactor biosynthesis; pyridoxine 5'-phosphate biosynthesis; pyridoxine 5'-phosphate from D-erythrose 4-phosphate: step 4/5.</text>
</comment>
<dbReference type="EC" id="1.1.1.262" evidence="7"/>
<feature type="binding site" evidence="7">
    <location>
        <position position="221"/>
    </location>
    <ligand>
        <name>a divalent metal cation</name>
        <dbReference type="ChEBI" id="CHEBI:60240"/>
        <note>ligand shared between dimeric partners</note>
    </ligand>
</feature>
<keyword evidence="4 7" id="KW-0560">Oxidoreductase</keyword>
<protein>
    <recommendedName>
        <fullName evidence="7">4-hydroxythreonine-4-phosphate dehydrogenase</fullName>
        <ecNumber evidence="7">1.1.1.262</ecNumber>
    </recommendedName>
    <alternativeName>
        <fullName evidence="7">4-(phosphohydroxy)-L-threonine dehydrogenase</fullName>
    </alternativeName>
</protein>
<feature type="binding site" evidence="7">
    <location>
        <position position="176"/>
    </location>
    <ligand>
        <name>a divalent metal cation</name>
        <dbReference type="ChEBI" id="CHEBI:60240"/>
        <note>ligand shared between dimeric partners</note>
    </ligand>
</feature>
<dbReference type="NCBIfam" id="TIGR00557">
    <property type="entry name" value="pdxA"/>
    <property type="match status" value="1"/>
</dbReference>
<evidence type="ECO:0000256" key="6">
    <source>
        <dbReference type="ARBA" id="ARBA00023096"/>
    </source>
</evidence>
<dbReference type="GO" id="GO:0008270">
    <property type="term" value="F:zinc ion binding"/>
    <property type="evidence" value="ECO:0007669"/>
    <property type="project" value="UniProtKB-UniRule"/>
</dbReference>
<keyword evidence="9" id="KW-1185">Reference proteome</keyword>
<keyword evidence="7" id="KW-0460">Magnesium</keyword>
<dbReference type="UniPathway" id="UPA00244">
    <property type="reaction ID" value="UER00312"/>
</dbReference>